<gene>
    <name evidence="2" type="ORF">H7I41_12300</name>
</gene>
<name>A0A9X2YNU3_9MYCO</name>
<feature type="transmembrane region" description="Helical" evidence="1">
    <location>
        <begin position="109"/>
        <end position="135"/>
    </location>
</feature>
<keyword evidence="1" id="KW-0472">Membrane</keyword>
<sequence length="234" mass="22859">MLSALLWGAVAASSLVIGALAGVARKWNGRLVGWVLGFGAGALVSSISFELAEEGFRVGGAVAVSAGLALGAVTFFVADRAVDRLGGVGSAASGWPLLLGALLDGIPEQAVLGIGIAGGGAVSPALVLAIFVSNLPESIGSATDMRAAGRPAKRIVAGWGAVALVCVAATAAGYQLQEFAGDQTRGGIDGFAAGALLVMLVGSMIPEATEKARESAGLAAVLGFALAAGLSLSS</sequence>
<feature type="transmembrane region" description="Helical" evidence="1">
    <location>
        <begin position="156"/>
        <end position="176"/>
    </location>
</feature>
<feature type="transmembrane region" description="Helical" evidence="1">
    <location>
        <begin position="217"/>
        <end position="233"/>
    </location>
</feature>
<reference evidence="2" key="2">
    <citation type="journal article" date="2022" name="BMC Genomics">
        <title>Comparative genome analysis of mycobacteria focusing on tRNA and non-coding RNA.</title>
        <authorList>
            <person name="Behra P.R.K."/>
            <person name="Pettersson B.M.F."/>
            <person name="Ramesh M."/>
            <person name="Das S."/>
            <person name="Dasgupta S."/>
            <person name="Kirsebom L.A."/>
        </authorList>
    </citation>
    <scope>NUCLEOTIDE SEQUENCE</scope>
    <source>
        <strain evidence="2">DSM 44615</strain>
    </source>
</reference>
<feature type="transmembrane region" description="Helical" evidence="1">
    <location>
        <begin position="31"/>
        <end position="52"/>
    </location>
</feature>
<dbReference type="RefSeq" id="WP_264012877.1">
    <property type="nucleotide sequence ID" value="NZ_JACKSJ010000093.1"/>
</dbReference>
<dbReference type="EMBL" id="JACKSJ010000093">
    <property type="protein sequence ID" value="MCV7170696.1"/>
    <property type="molecule type" value="Genomic_DNA"/>
</dbReference>
<feature type="transmembrane region" description="Helical" evidence="1">
    <location>
        <begin position="6"/>
        <end position="24"/>
    </location>
</feature>
<dbReference type="Proteomes" id="UP001140293">
    <property type="component" value="Unassembled WGS sequence"/>
</dbReference>
<comment type="caution">
    <text evidence="2">The sequence shown here is derived from an EMBL/GenBank/DDBJ whole genome shotgun (WGS) entry which is preliminary data.</text>
</comment>
<proteinExistence type="predicted"/>
<protein>
    <recommendedName>
        <fullName evidence="4">ZIP family zinc transporter</fullName>
    </recommendedName>
</protein>
<evidence type="ECO:0008006" key="4">
    <source>
        <dbReference type="Google" id="ProtNLM"/>
    </source>
</evidence>
<evidence type="ECO:0000313" key="2">
    <source>
        <dbReference type="EMBL" id="MCV7170696.1"/>
    </source>
</evidence>
<evidence type="ECO:0000313" key="3">
    <source>
        <dbReference type="Proteomes" id="UP001140293"/>
    </source>
</evidence>
<dbReference type="AlphaFoldDB" id="A0A9X2YNU3"/>
<feature type="transmembrane region" description="Helical" evidence="1">
    <location>
        <begin position="188"/>
        <end position="205"/>
    </location>
</feature>
<organism evidence="2 3">
    <name type="scientific">[Mycobacterium] manitobense</name>
    <dbReference type="NCBI Taxonomy" id="190147"/>
    <lineage>
        <taxon>Bacteria</taxon>
        <taxon>Bacillati</taxon>
        <taxon>Actinomycetota</taxon>
        <taxon>Actinomycetes</taxon>
        <taxon>Mycobacteriales</taxon>
        <taxon>Mycobacteriaceae</taxon>
        <taxon>Mycolicibacterium</taxon>
    </lineage>
</organism>
<evidence type="ECO:0000256" key="1">
    <source>
        <dbReference type="SAM" id="Phobius"/>
    </source>
</evidence>
<keyword evidence="1" id="KW-1133">Transmembrane helix</keyword>
<accession>A0A9X2YNU3</accession>
<reference evidence="2" key="1">
    <citation type="submission" date="2020-07" db="EMBL/GenBank/DDBJ databases">
        <authorList>
            <person name="Pettersson B.M.F."/>
            <person name="Behra P.R.K."/>
            <person name="Ramesh M."/>
            <person name="Das S."/>
            <person name="Dasgupta S."/>
            <person name="Kirsebom L.A."/>
        </authorList>
    </citation>
    <scope>NUCLEOTIDE SEQUENCE</scope>
    <source>
        <strain evidence="2">DSM 44615</strain>
    </source>
</reference>
<keyword evidence="1" id="KW-0812">Transmembrane</keyword>
<keyword evidence="3" id="KW-1185">Reference proteome</keyword>
<feature type="transmembrane region" description="Helical" evidence="1">
    <location>
        <begin position="85"/>
        <end position="103"/>
    </location>
</feature>
<feature type="transmembrane region" description="Helical" evidence="1">
    <location>
        <begin position="58"/>
        <end position="78"/>
    </location>
</feature>